<evidence type="ECO:0000313" key="5">
    <source>
        <dbReference type="EMBL" id="MDF2096057.1"/>
    </source>
</evidence>
<dbReference type="EMBL" id="JARHUD010000004">
    <property type="protein sequence ID" value="MDF2096057.1"/>
    <property type="molecule type" value="Genomic_DNA"/>
</dbReference>
<proteinExistence type="inferred from homology"/>
<dbReference type="GO" id="GO:0103068">
    <property type="term" value="F:leukotriene C4 gamma-glutamyl transferase activity"/>
    <property type="evidence" value="ECO:0007669"/>
    <property type="project" value="UniProtKB-EC"/>
</dbReference>
<evidence type="ECO:0000256" key="2">
    <source>
        <dbReference type="ARBA" id="ARBA00022679"/>
    </source>
</evidence>
<dbReference type="PRINTS" id="PR01210">
    <property type="entry name" value="GGTRANSPTASE"/>
</dbReference>
<evidence type="ECO:0000313" key="6">
    <source>
        <dbReference type="Proteomes" id="UP001215503"/>
    </source>
</evidence>
<dbReference type="Gene3D" id="3.60.20.40">
    <property type="match status" value="1"/>
</dbReference>
<dbReference type="EC" id="2.3.2.2" evidence="5"/>
<evidence type="ECO:0000256" key="1">
    <source>
        <dbReference type="ARBA" id="ARBA00009381"/>
    </source>
</evidence>
<reference evidence="5 6" key="1">
    <citation type="submission" date="2023-03" db="EMBL/GenBank/DDBJ databases">
        <title>Fodinicurvata sp. CAU 1616 isolated from sea sendiment.</title>
        <authorList>
            <person name="Kim W."/>
        </authorList>
    </citation>
    <scope>NUCLEOTIDE SEQUENCE [LARGE SCALE GENOMIC DNA]</scope>
    <source>
        <strain evidence="5 6">CAU 1616</strain>
    </source>
</reference>
<dbReference type="InterPro" id="IPR051792">
    <property type="entry name" value="GGT_bact"/>
</dbReference>
<gene>
    <name evidence="5" type="ORF">P2G67_08725</name>
</gene>
<keyword evidence="3" id="KW-0378">Hydrolase</keyword>
<dbReference type="Pfam" id="PF01019">
    <property type="entry name" value="G_glu_transpept"/>
    <property type="match status" value="2"/>
</dbReference>
<evidence type="ECO:0000256" key="4">
    <source>
        <dbReference type="ARBA" id="ARBA00023145"/>
    </source>
</evidence>
<dbReference type="InterPro" id="IPR043137">
    <property type="entry name" value="GGT_ssub_C"/>
</dbReference>
<organism evidence="5 6">
    <name type="scientific">Aquibaculum arenosum</name>
    <dbReference type="NCBI Taxonomy" id="3032591"/>
    <lineage>
        <taxon>Bacteria</taxon>
        <taxon>Pseudomonadati</taxon>
        <taxon>Pseudomonadota</taxon>
        <taxon>Alphaproteobacteria</taxon>
        <taxon>Rhodospirillales</taxon>
        <taxon>Rhodovibrionaceae</taxon>
        <taxon>Aquibaculum</taxon>
    </lineage>
</organism>
<evidence type="ECO:0000256" key="3">
    <source>
        <dbReference type="ARBA" id="ARBA00022801"/>
    </source>
</evidence>
<name>A0ABT5YMH9_9PROT</name>
<keyword evidence="2 5" id="KW-0808">Transferase</keyword>
<dbReference type="PANTHER" id="PTHR43199:SF1">
    <property type="entry name" value="GLUTATHIONE HYDROLASE PROENZYME"/>
    <property type="match status" value="1"/>
</dbReference>
<comment type="similarity">
    <text evidence="1">Belongs to the gamma-glutamyltransferase family.</text>
</comment>
<sequence length="521" mass="53948">MADSFSHQQTVTKPAVVSAGGIVAAQNRLAAQAGAAALAGGGNAVDAAVATAFAIGVVEPWMSGVGGGGLLLHRDAASGRVRAWDFGMRTPKALDPAGYPVVEGEDADLFGWPLVKDSRNLRGGTAIAVPGQVAGMAAVLQALGTLSWEAALAPAILLAERGVPLDWFSLLQIAQHSGDLAQNEASAALYLRDGHPPAQLQPAVCLPNSKLRETLQHLAKAGARDFYEGELAARIVADVQAAGGCLSAEDLRGYQAREVEPLTVSRGQAALHVLPELNGGPTLARAVTRLGESWTGGAPDGAFYLAVAEALREAFAHRLSHLGDVDGARGPSCTTHISVVDRAGNMVTLTQTLLSVFGSKVTLPSSGILMNNGINWFDPRPGRPNSLGPDKRTLSNYVPVLGVTPERSFAIGASGGRKIIPAMTQLGLMLGVGGMTLEEALHQPRIDVSGPDLVTVDPRLDPSIRSALAAVHPVQTGAAGFAPNNYATALAVLREQGRNHGAVEPLHPWAEAVSEDEVPSA</sequence>
<dbReference type="RefSeq" id="WP_275822087.1">
    <property type="nucleotide sequence ID" value="NZ_JARHUD010000004.1"/>
</dbReference>
<dbReference type="SUPFAM" id="SSF56235">
    <property type="entry name" value="N-terminal nucleophile aminohydrolases (Ntn hydrolases)"/>
    <property type="match status" value="1"/>
</dbReference>
<protein>
    <submittedName>
        <fullName evidence="5">Gamma-glutamyltransferase</fullName>
        <ecNumber evidence="5">2.3.2.2</ecNumber>
    </submittedName>
</protein>
<keyword evidence="6" id="KW-1185">Reference proteome</keyword>
<dbReference type="InterPro" id="IPR029055">
    <property type="entry name" value="Ntn_hydrolases_N"/>
</dbReference>
<dbReference type="PANTHER" id="PTHR43199">
    <property type="entry name" value="GLUTATHIONE HYDROLASE"/>
    <property type="match status" value="1"/>
</dbReference>
<comment type="caution">
    <text evidence="5">The sequence shown here is derived from an EMBL/GenBank/DDBJ whole genome shotgun (WGS) entry which is preliminary data.</text>
</comment>
<dbReference type="Proteomes" id="UP001215503">
    <property type="component" value="Unassembled WGS sequence"/>
</dbReference>
<keyword evidence="4" id="KW-0865">Zymogen</keyword>
<keyword evidence="5" id="KW-0012">Acyltransferase</keyword>
<accession>A0ABT5YMH9</accession>